<dbReference type="InterPro" id="IPR001525">
    <property type="entry name" value="C5_MeTfrase"/>
</dbReference>
<evidence type="ECO:0000259" key="11">
    <source>
        <dbReference type="PROSITE" id="PS50013"/>
    </source>
</evidence>
<gene>
    <name evidence="13" type="ORF">GIB67_007371</name>
</gene>
<dbReference type="PROSITE" id="PS00094">
    <property type="entry name" value="C5_MTASE_1"/>
    <property type="match status" value="1"/>
</dbReference>
<evidence type="ECO:0000256" key="3">
    <source>
        <dbReference type="ARBA" id="ARBA00022603"/>
    </source>
</evidence>
<evidence type="ECO:0000256" key="1">
    <source>
        <dbReference type="ARBA" id="ARBA00004123"/>
    </source>
</evidence>
<dbReference type="SMART" id="SM00439">
    <property type="entry name" value="BAH"/>
    <property type="match status" value="1"/>
</dbReference>
<dbReference type="GO" id="GO:0003682">
    <property type="term" value="F:chromatin binding"/>
    <property type="evidence" value="ECO:0007669"/>
    <property type="project" value="InterPro"/>
</dbReference>
<protein>
    <recommendedName>
        <fullName evidence="2">DNA (cytosine-5-)-methyltransferase</fullName>
        <ecNumber evidence="2">2.1.1.37</ecNumber>
    </recommendedName>
</protein>
<dbReference type="Gene3D" id="3.40.50.150">
    <property type="entry name" value="Vaccinia Virus protein VP39"/>
    <property type="match status" value="1"/>
</dbReference>
<dbReference type="GO" id="GO:0005634">
    <property type="term" value="C:nucleus"/>
    <property type="evidence" value="ECO:0007669"/>
    <property type="project" value="UniProtKB-SubCell"/>
</dbReference>
<evidence type="ECO:0000256" key="2">
    <source>
        <dbReference type="ARBA" id="ARBA00011975"/>
    </source>
</evidence>
<keyword evidence="3 9" id="KW-0489">Methyltransferase</keyword>
<keyword evidence="6" id="KW-0238">DNA-binding</keyword>
<feature type="compositionally biased region" description="Basic and acidic residues" evidence="10">
    <location>
        <begin position="25"/>
        <end position="36"/>
    </location>
</feature>
<dbReference type="InterPro" id="IPR050390">
    <property type="entry name" value="C5-Methyltransferase"/>
</dbReference>
<comment type="catalytic activity">
    <reaction evidence="8">
        <text>a 2'-deoxycytidine in DNA + S-adenosyl-L-methionine = a 5-methyl-2'-deoxycytidine in DNA + S-adenosyl-L-homocysteine + H(+)</text>
        <dbReference type="Rhea" id="RHEA:13681"/>
        <dbReference type="Rhea" id="RHEA-COMP:11369"/>
        <dbReference type="Rhea" id="RHEA-COMP:11370"/>
        <dbReference type="ChEBI" id="CHEBI:15378"/>
        <dbReference type="ChEBI" id="CHEBI:57856"/>
        <dbReference type="ChEBI" id="CHEBI:59789"/>
        <dbReference type="ChEBI" id="CHEBI:85452"/>
        <dbReference type="ChEBI" id="CHEBI:85454"/>
        <dbReference type="EC" id="2.1.1.37"/>
    </reaction>
</comment>
<dbReference type="InterPro" id="IPR029063">
    <property type="entry name" value="SAM-dependent_MTases_sf"/>
</dbReference>
<keyword evidence="4 9" id="KW-0808">Transferase</keyword>
<dbReference type="SUPFAM" id="SSF54160">
    <property type="entry name" value="Chromo domain-like"/>
    <property type="match status" value="1"/>
</dbReference>
<dbReference type="EC" id="2.1.1.37" evidence="2"/>
<dbReference type="PROSITE" id="PS50013">
    <property type="entry name" value="CHROMO_2"/>
    <property type="match status" value="1"/>
</dbReference>
<keyword evidence="7" id="KW-0539">Nucleus</keyword>
<organism evidence="13 14">
    <name type="scientific">Kingdonia uniflora</name>
    <dbReference type="NCBI Taxonomy" id="39325"/>
    <lineage>
        <taxon>Eukaryota</taxon>
        <taxon>Viridiplantae</taxon>
        <taxon>Streptophyta</taxon>
        <taxon>Embryophyta</taxon>
        <taxon>Tracheophyta</taxon>
        <taxon>Spermatophyta</taxon>
        <taxon>Magnoliopsida</taxon>
        <taxon>Ranunculales</taxon>
        <taxon>Circaeasteraceae</taxon>
        <taxon>Kingdonia</taxon>
    </lineage>
</organism>
<feature type="active site" evidence="9">
    <location>
        <position position="492"/>
    </location>
</feature>
<dbReference type="Pfam" id="PF01426">
    <property type="entry name" value="BAH"/>
    <property type="match status" value="1"/>
</dbReference>
<evidence type="ECO:0000313" key="14">
    <source>
        <dbReference type="Proteomes" id="UP000541444"/>
    </source>
</evidence>
<dbReference type="Proteomes" id="UP000541444">
    <property type="component" value="Unassembled WGS sequence"/>
</dbReference>
<feature type="domain" description="BAH" evidence="12">
    <location>
        <begin position="143"/>
        <end position="262"/>
    </location>
</feature>
<dbReference type="InterPro" id="IPR016197">
    <property type="entry name" value="Chromo-like_dom_sf"/>
</dbReference>
<dbReference type="Pfam" id="PF00385">
    <property type="entry name" value="Chromo"/>
    <property type="match status" value="1"/>
</dbReference>
<evidence type="ECO:0000256" key="7">
    <source>
        <dbReference type="ARBA" id="ARBA00023242"/>
    </source>
</evidence>
<dbReference type="OrthoDB" id="5376140at2759"/>
<feature type="compositionally biased region" description="Acidic residues" evidence="10">
    <location>
        <begin position="37"/>
        <end position="49"/>
    </location>
</feature>
<accession>A0A7J7NXP2</accession>
<dbReference type="GO" id="GO:0032259">
    <property type="term" value="P:methylation"/>
    <property type="evidence" value="ECO:0007669"/>
    <property type="project" value="UniProtKB-KW"/>
</dbReference>
<name>A0A7J7NXP2_9MAGN</name>
<dbReference type="PRINTS" id="PR00105">
    <property type="entry name" value="C5METTRFRASE"/>
</dbReference>
<evidence type="ECO:0000259" key="12">
    <source>
        <dbReference type="PROSITE" id="PS51038"/>
    </source>
</evidence>
<dbReference type="Pfam" id="PF00145">
    <property type="entry name" value="DNA_methylase"/>
    <property type="match status" value="1"/>
</dbReference>
<dbReference type="FunFam" id="3.40.50.150:FF:000143">
    <property type="entry name" value="DNA (cytosine-5)-methyltransferase 1"/>
    <property type="match status" value="1"/>
</dbReference>
<comment type="caution">
    <text evidence="13">The sequence shown here is derived from an EMBL/GenBank/DDBJ whole genome shotgun (WGS) entry which is preliminary data.</text>
</comment>
<evidence type="ECO:0000256" key="5">
    <source>
        <dbReference type="ARBA" id="ARBA00022691"/>
    </source>
</evidence>
<evidence type="ECO:0000256" key="9">
    <source>
        <dbReference type="PROSITE-ProRule" id="PRU01016"/>
    </source>
</evidence>
<feature type="domain" description="Chromo" evidence="11">
    <location>
        <begin position="414"/>
        <end position="467"/>
    </location>
</feature>
<evidence type="ECO:0000256" key="6">
    <source>
        <dbReference type="ARBA" id="ARBA00023125"/>
    </source>
</evidence>
<dbReference type="PANTHER" id="PTHR10629">
    <property type="entry name" value="CYTOSINE-SPECIFIC METHYLTRANSFERASE"/>
    <property type="match status" value="1"/>
</dbReference>
<dbReference type="Gene3D" id="2.30.30.490">
    <property type="match status" value="1"/>
</dbReference>
<keyword evidence="5 9" id="KW-0949">S-adenosyl-L-methionine</keyword>
<sequence length="879" mass="99037">MTPSTRSKKRSSREPTAESSSSPADLKRPKLDKDELINIEEEEEEDFDDSSACSPETLVFEIEKKPTRSKKATVKPTSLSKRGKEKADDADCRFIGEPIPDSEAWERWPERYTPKEKGVIGTSTAKEVTKARRHYKKAEIDGVVYNLYDDANIKGEDEGGDYIGRIVEFFEDIENESYFTAQWFFKAVDTVIQNQEHLVGESRVFYSDVRDENPLNCIMSKLNIVRVEPNINLAVKEAKLPPCDYYYDMTYSEPYSSIATFPKDCAKAYPEQELSSTISSEASCETGLAETIPEHERSYIVQRYQDSEMKLLDLYSGCGAMSTGLCLGAAIAGVKLVTRWAVDFNKYACESLKENHPETEVRNEKADDFLKLLHEWEKLCKDFSLVGTRRSQISVPTSVEEEVSDDEPIEDGEFEVGKLVSICFGDPKETGERGLYFKVSWKGFGPDEDTWEPVEGLSDCEGKIKEFVTRGYHDNIIPLPGDVDVICGGPPCQGISGFNRFRNTVDPLKDLKNQQVVVYMDIVDFLKPKYVLMENVVDILKLCDGLLGRYAFGRLVSMNYQARIGMMAAGCYGLPQYRMRMFMWGALPTENLPQYALPTHEVVARGGIPNKFEQCAVAHDKDQDYELQKALYLKDAISDLPAVTNSETRDEMPYGSHARTEFQKSIRQLKHELIGSTASTPSTSEAAMLYDHRPLQLNDDDYGRVCRIPKKKGANFRDLPGVLVNENNIVSRDTSVPIELLPSGSLLIPNYAISFIKGRSTKPFARLWWDETVPTVVTRAEPHNQRIIHPEQDRVLSIRENARLQGFPDFYKLSGPIKERYIQVGNAVAVPVARALGYALGLAIKRTCEDGPLLTLPPNFPNCPMRSSSQEVDVLDAEV</sequence>
<comment type="subcellular location">
    <subcellularLocation>
        <location evidence="1">Nucleus</location>
    </subcellularLocation>
</comment>
<evidence type="ECO:0000313" key="13">
    <source>
        <dbReference type="EMBL" id="KAF6171850.1"/>
    </source>
</evidence>
<dbReference type="InterPro" id="IPR001025">
    <property type="entry name" value="BAH_dom"/>
</dbReference>
<feature type="compositionally biased region" description="Basic residues" evidence="10">
    <location>
        <begin position="1"/>
        <end position="11"/>
    </location>
</feature>
<dbReference type="Gene3D" id="3.90.120.10">
    <property type="entry name" value="DNA Methylase, subunit A, domain 2"/>
    <property type="match status" value="1"/>
</dbReference>
<comment type="similarity">
    <text evidence="9">Belongs to the class I-like SAM-binding methyltransferase superfamily. C5-methyltransferase family.</text>
</comment>
<dbReference type="InterPro" id="IPR043151">
    <property type="entry name" value="BAH_sf"/>
</dbReference>
<dbReference type="InterPro" id="IPR023780">
    <property type="entry name" value="Chromo_domain"/>
</dbReference>
<dbReference type="CDD" id="cd18635">
    <property type="entry name" value="CD_CMT3_like"/>
    <property type="match status" value="1"/>
</dbReference>
<feature type="region of interest" description="Disordered" evidence="10">
    <location>
        <begin position="1"/>
        <end position="86"/>
    </location>
</feature>
<proteinExistence type="inferred from homology"/>
<dbReference type="GO" id="GO:0044027">
    <property type="term" value="P:negative regulation of gene expression via chromosomal CpG island methylation"/>
    <property type="evidence" value="ECO:0007669"/>
    <property type="project" value="TreeGrafter"/>
</dbReference>
<dbReference type="PROSITE" id="PS51679">
    <property type="entry name" value="SAM_MT_C5"/>
    <property type="match status" value="1"/>
</dbReference>
<evidence type="ECO:0000256" key="4">
    <source>
        <dbReference type="ARBA" id="ARBA00022679"/>
    </source>
</evidence>
<dbReference type="InterPro" id="IPR018117">
    <property type="entry name" value="C5_DNA_meth_AS"/>
</dbReference>
<dbReference type="SMART" id="SM00298">
    <property type="entry name" value="CHROMO"/>
    <property type="match status" value="1"/>
</dbReference>
<dbReference type="FunFam" id="3.90.120.10:FF:000003">
    <property type="entry name" value="DNA (cytosine-5)-methyltransferase 1"/>
    <property type="match status" value="1"/>
</dbReference>
<dbReference type="PANTHER" id="PTHR10629:SF50">
    <property type="entry name" value="DNA (CYTOSINE-5)-METHYLTRANSFERASE CMT3"/>
    <property type="match status" value="1"/>
</dbReference>
<reference evidence="13 14" key="1">
    <citation type="journal article" date="2020" name="IScience">
        <title>Genome Sequencing of the Endangered Kingdonia uniflora (Circaeasteraceae, Ranunculales) Reveals Potential Mechanisms of Evolutionary Specialization.</title>
        <authorList>
            <person name="Sun Y."/>
            <person name="Deng T."/>
            <person name="Zhang A."/>
            <person name="Moore M.J."/>
            <person name="Landis J.B."/>
            <person name="Lin N."/>
            <person name="Zhang H."/>
            <person name="Zhang X."/>
            <person name="Huang J."/>
            <person name="Zhang X."/>
            <person name="Sun H."/>
            <person name="Wang H."/>
        </authorList>
    </citation>
    <scope>NUCLEOTIDE SEQUENCE [LARGE SCALE GENOMIC DNA]</scope>
    <source>
        <strain evidence="13">TB1705</strain>
        <tissue evidence="13">Leaf</tissue>
    </source>
</reference>
<dbReference type="GO" id="GO:0003886">
    <property type="term" value="F:DNA (cytosine-5-)-methyltransferase activity"/>
    <property type="evidence" value="ECO:0007669"/>
    <property type="project" value="UniProtKB-EC"/>
</dbReference>
<dbReference type="PROSITE" id="PS51038">
    <property type="entry name" value="BAH"/>
    <property type="match status" value="1"/>
</dbReference>
<dbReference type="EMBL" id="JACGCM010000455">
    <property type="protein sequence ID" value="KAF6171850.1"/>
    <property type="molecule type" value="Genomic_DNA"/>
</dbReference>
<dbReference type="SUPFAM" id="SSF53335">
    <property type="entry name" value="S-adenosyl-L-methionine-dependent methyltransferases"/>
    <property type="match status" value="1"/>
</dbReference>
<dbReference type="GO" id="GO:0003677">
    <property type="term" value="F:DNA binding"/>
    <property type="evidence" value="ECO:0007669"/>
    <property type="project" value="UniProtKB-KW"/>
</dbReference>
<evidence type="ECO:0000256" key="8">
    <source>
        <dbReference type="ARBA" id="ARBA00047422"/>
    </source>
</evidence>
<evidence type="ECO:0000256" key="10">
    <source>
        <dbReference type="SAM" id="MobiDB-lite"/>
    </source>
</evidence>
<dbReference type="InterPro" id="IPR000953">
    <property type="entry name" value="Chromo/chromo_shadow_dom"/>
</dbReference>
<dbReference type="AlphaFoldDB" id="A0A7J7NXP2"/>
<keyword evidence="14" id="KW-1185">Reference proteome</keyword>